<dbReference type="EMBL" id="LT594498">
    <property type="protein sequence ID" value="SBT71672.1"/>
    <property type="molecule type" value="Genomic_DNA"/>
</dbReference>
<evidence type="ECO:0000313" key="1">
    <source>
        <dbReference type="EMBL" id="SBT71672.1"/>
    </source>
</evidence>
<dbReference type="Gene3D" id="2.30.31.10">
    <property type="entry name" value="Transcriptional Coactivator Pc4, Chain A"/>
    <property type="match status" value="1"/>
</dbReference>
<reference evidence="1 2" key="1">
    <citation type="submission" date="2016-06" db="EMBL/GenBank/DDBJ databases">
        <authorList>
            <consortium name="Pathogen Informatics"/>
        </authorList>
    </citation>
    <scope>NUCLEOTIDE SEQUENCE [LARGE SCALE GENOMIC DNA]</scope>
    <source>
        <strain evidence="1">PmlGA01</strain>
    </source>
</reference>
<sequence>MKGSFISKHFNIRLCAKDYHSMSTEALNYARKGTFEPFFNIKLKNPKYSYLTNKSSYNTYKSRVYNSGMYNNVSPNFANTNMHMNSGENFASQLSNNANYPSNISHYPSNNPNYKYDVPNNYYQSKYNSNINNESTDSNNTTYQYFSIFGSTAMCLIKPIFPDYIINKNKVTIYGKGGFQFVFMKKQNNSNKYDKNNKMSIFLKINNLSSLLCIKDVEKLKIPITMKGNNNNYLIIDKHKEKKDHIVIKYKYQSSNNTDNNFNDINNLDIQINENVNINDLNDEKKNNFEELHVSSAFSEFQLFQKAANSLLPQLIGWAKHY</sequence>
<name>A0A1C3KDM4_PLAMA</name>
<protein>
    <submittedName>
        <fullName evidence="1">Uncharacterized protein</fullName>
    </submittedName>
</protein>
<proteinExistence type="predicted"/>
<dbReference type="AlphaFoldDB" id="A0A1C3KDM4"/>
<evidence type="ECO:0000313" key="2">
    <source>
        <dbReference type="Proteomes" id="UP000219799"/>
    </source>
</evidence>
<dbReference type="GO" id="GO:0003677">
    <property type="term" value="F:DNA binding"/>
    <property type="evidence" value="ECO:0007669"/>
    <property type="project" value="InterPro"/>
</dbReference>
<dbReference type="Proteomes" id="UP000219799">
    <property type="component" value="Chromosome 10"/>
</dbReference>
<dbReference type="SUPFAM" id="SSF54447">
    <property type="entry name" value="ssDNA-binding transcriptional regulator domain"/>
    <property type="match status" value="1"/>
</dbReference>
<organism evidence="1 2">
    <name type="scientific">Plasmodium malariae</name>
    <dbReference type="NCBI Taxonomy" id="5858"/>
    <lineage>
        <taxon>Eukaryota</taxon>
        <taxon>Sar</taxon>
        <taxon>Alveolata</taxon>
        <taxon>Apicomplexa</taxon>
        <taxon>Aconoidasida</taxon>
        <taxon>Haemosporida</taxon>
        <taxon>Plasmodiidae</taxon>
        <taxon>Plasmodium</taxon>
        <taxon>Plasmodium (Plasmodium)</taxon>
    </lineage>
</organism>
<dbReference type="InterPro" id="IPR009044">
    <property type="entry name" value="ssDNA-bd_transcriptional_reg"/>
</dbReference>
<dbReference type="VEuPathDB" id="PlasmoDB:PmUG01_10024200"/>
<gene>
    <name evidence="1" type="primary">PmlGA01_100015200</name>
    <name evidence="1" type="ORF">PMLGA01_100015200</name>
</gene>
<accession>A0A1C3KDM4</accession>
<dbReference type="GO" id="GO:0006355">
    <property type="term" value="P:regulation of DNA-templated transcription"/>
    <property type="evidence" value="ECO:0007669"/>
    <property type="project" value="InterPro"/>
</dbReference>